<feature type="compositionally biased region" description="Basic and acidic residues" evidence="3">
    <location>
        <begin position="527"/>
        <end position="582"/>
    </location>
</feature>
<dbReference type="InterPro" id="IPR036483">
    <property type="entry name" value="PWI_dom_sf"/>
</dbReference>
<gene>
    <name evidence="6" type="ORF">C3L33_13495</name>
</gene>
<dbReference type="SUPFAM" id="SSF101233">
    <property type="entry name" value="PWI domain"/>
    <property type="match status" value="1"/>
</dbReference>
<feature type="region of interest" description="Disordered" evidence="3">
    <location>
        <begin position="406"/>
        <end position="457"/>
    </location>
</feature>
<feature type="compositionally biased region" description="Basic and acidic residues" evidence="3">
    <location>
        <begin position="327"/>
        <end position="343"/>
    </location>
</feature>
<feature type="region of interest" description="Disordered" evidence="3">
    <location>
        <begin position="1"/>
        <end position="72"/>
    </location>
</feature>
<dbReference type="EMBL" id="QEFC01002102">
    <property type="protein sequence ID" value="KAE9454603.1"/>
    <property type="molecule type" value="Genomic_DNA"/>
</dbReference>
<evidence type="ECO:0000256" key="1">
    <source>
        <dbReference type="ARBA" id="ARBA00022664"/>
    </source>
</evidence>
<dbReference type="CDD" id="cd12446">
    <property type="entry name" value="RRM_RBM25"/>
    <property type="match status" value="1"/>
</dbReference>
<feature type="domain" description="PWI" evidence="5">
    <location>
        <begin position="906"/>
        <end position="1003"/>
    </location>
</feature>
<organism evidence="6 7">
    <name type="scientific">Rhododendron williamsianum</name>
    <dbReference type="NCBI Taxonomy" id="262921"/>
    <lineage>
        <taxon>Eukaryota</taxon>
        <taxon>Viridiplantae</taxon>
        <taxon>Streptophyta</taxon>
        <taxon>Embryophyta</taxon>
        <taxon>Tracheophyta</taxon>
        <taxon>Spermatophyta</taxon>
        <taxon>Magnoliopsida</taxon>
        <taxon>eudicotyledons</taxon>
        <taxon>Gunneridae</taxon>
        <taxon>Pentapetalae</taxon>
        <taxon>asterids</taxon>
        <taxon>Ericales</taxon>
        <taxon>Ericaceae</taxon>
        <taxon>Ericoideae</taxon>
        <taxon>Rhodoreae</taxon>
        <taxon>Rhododendron</taxon>
    </lineage>
</organism>
<dbReference type="PROSITE" id="PS51025">
    <property type="entry name" value="PWI"/>
    <property type="match status" value="1"/>
</dbReference>
<dbReference type="OrthoDB" id="6275295at2759"/>
<dbReference type="PANTHER" id="PTHR47334:SF2">
    <property type="entry name" value="RNA-BINDING MOTIF PROTEIN 25"/>
    <property type="match status" value="1"/>
</dbReference>
<accession>A0A6A4L4R0</accession>
<dbReference type="GO" id="GO:0003723">
    <property type="term" value="F:RNA binding"/>
    <property type="evidence" value="ECO:0007669"/>
    <property type="project" value="UniProtKB-UniRule"/>
</dbReference>
<evidence type="ECO:0000313" key="6">
    <source>
        <dbReference type="EMBL" id="KAE9454603.1"/>
    </source>
</evidence>
<reference evidence="6 7" key="1">
    <citation type="journal article" date="2019" name="Genome Biol. Evol.">
        <title>The Rhododendron genome and chromosomal organization provide insight into shared whole-genome duplications across the heath family (Ericaceae).</title>
        <authorList>
            <person name="Soza V.L."/>
            <person name="Lindsley D."/>
            <person name="Waalkes A."/>
            <person name="Ramage E."/>
            <person name="Patwardhan R.P."/>
            <person name="Burton J.N."/>
            <person name="Adey A."/>
            <person name="Kumar A."/>
            <person name="Qiu R."/>
            <person name="Shendure J."/>
            <person name="Hall B."/>
        </authorList>
    </citation>
    <scope>NUCLEOTIDE SEQUENCE [LARGE SCALE GENOMIC DNA]</scope>
    <source>
        <strain evidence="6">RSF 1966-606</strain>
    </source>
</reference>
<dbReference type="PANTHER" id="PTHR47334">
    <property type="entry name" value="SPLICING FACTOR PWI DOMAIN-CONTAINING PROTEIN / RNA RECOGNITION MOTIF (RRM)-CONTAINING PROTEIN"/>
    <property type="match status" value="1"/>
</dbReference>
<feature type="compositionally biased region" description="Basic and acidic residues" evidence="3">
    <location>
        <begin position="598"/>
        <end position="630"/>
    </location>
</feature>
<feature type="compositionally biased region" description="Pro residues" evidence="3">
    <location>
        <begin position="15"/>
        <end position="72"/>
    </location>
</feature>
<dbReference type="Proteomes" id="UP000428333">
    <property type="component" value="Linkage Group LG08"/>
</dbReference>
<feature type="compositionally biased region" description="Low complexity" evidence="3">
    <location>
        <begin position="1"/>
        <end position="14"/>
    </location>
</feature>
<dbReference type="PRINTS" id="PR01217">
    <property type="entry name" value="PRICHEXTENSN"/>
</dbReference>
<feature type="compositionally biased region" description="Basic and acidic residues" evidence="3">
    <location>
        <begin position="439"/>
        <end position="449"/>
    </location>
</feature>
<dbReference type="InterPro" id="IPR002483">
    <property type="entry name" value="PWI_dom"/>
</dbReference>
<evidence type="ECO:0000313" key="7">
    <source>
        <dbReference type="Proteomes" id="UP000428333"/>
    </source>
</evidence>
<dbReference type="InterPro" id="IPR053294">
    <property type="entry name" value="RBM_PWI_domain"/>
</dbReference>
<feature type="domain" description="RRM" evidence="4">
    <location>
        <begin position="238"/>
        <end position="316"/>
    </location>
</feature>
<dbReference type="InterPro" id="IPR035979">
    <property type="entry name" value="RBD_domain_sf"/>
</dbReference>
<dbReference type="SUPFAM" id="SSF54928">
    <property type="entry name" value="RNA-binding domain, RBD"/>
    <property type="match status" value="1"/>
</dbReference>
<dbReference type="FunFam" id="1.20.1390.10:FF:000008">
    <property type="entry name" value="RNA Binding Motif protein homolog"/>
    <property type="match status" value="1"/>
</dbReference>
<feature type="region of interest" description="Disordered" evidence="3">
    <location>
        <begin position="598"/>
        <end position="710"/>
    </location>
</feature>
<keyword evidence="1" id="KW-0507">mRNA processing</keyword>
<feature type="compositionally biased region" description="Basic and acidic residues" evidence="3">
    <location>
        <begin position="827"/>
        <end position="888"/>
    </location>
</feature>
<dbReference type="Pfam" id="PF00076">
    <property type="entry name" value="RRM_1"/>
    <property type="match status" value="1"/>
</dbReference>
<protein>
    <recommendedName>
        <fullName evidence="8">PWI domain-containing protein</fullName>
    </recommendedName>
</protein>
<keyword evidence="7" id="KW-1185">Reference proteome</keyword>
<keyword evidence="2" id="KW-0694">RNA-binding</keyword>
<dbReference type="AlphaFoldDB" id="A0A6A4L4R0"/>
<sequence length="1003" mass="113137">MADSPTSPTTTDQPTPQPVPPTPQSNPPDPSPLNPNPNPTPPPPVITLPPPPPVQLYAPPPQIPAVPPTAPSFRPATPPVPLVPSAPPQFSPIPVNFQNPSVQPPGVTAPAVPMMMPQQYAAVPGQLPPNPAYRMYAPMPNGYPAPQGSIPLQGGLLKFSVQVVIVPMLCCNLCYACMPRYPSPFLPMVRQTYPPRPPGPIMPPQLRLPVTGIRGPIIPPLVRPVASPSITPTDKSQTTVYVGKIASTIENDFIRSLLELCGLVKNWKRAQDPTDGTPKGFGICEFDSAEGVLRALRLLCKLNVDGQELMINIAPATREYLERYVEKKTESSKKLKETESEGAEKEEEGAPSAEKSEPPKLSGEDVKKDDKDSTNEETNDTASFGIVTDEDREADREALEKLTGMIEERLKTRPLPPPPPLPAVDASGHSNSEQPAGSKDGDSDLDTPRNGETNIRDIGSSITSYSIVELNKIVEISVTANIDYVSFEIDLYKVRLISFVPLLLRLIYFGDAAEDKNDDEMTSDSKPTSEHDKPETSSPDRSRRHDRRSKERERDLKREKERELERYEREREQDRARRDRERDYKIKEDDRRYKARVKEWESREREKEYVRKLEKEKEKEREYKRKREVLDQEDEIDVSDSKRRKHKSSGSEERRRRLREKEEDFDDRLKEEEEVAVAKRRAEEELQKQKERDALEIPPVDHFINGGDKAVLPDETNVVIKDEVTENGNGDESVAGSNAALDTRHDSNSSSKKLGFGLVGSGKRTAVPSVFNEEEDEDARKDKKMRPLVPIDYSTEELQAVQSTISGAPSPNLAAAAEFAKRISSVTKEEKPDAEKERSRRSHDRSSLRDRGRNDDETSRGRDEGRKDNYARSRDREQGLDKAKTPDNQKLLDAKQLIDLIPKTKDELFSYEINWAIYDKNELHDRMRPWISKKITEFLGEEETTLVDFIVSSTQEHVKASEMLGRLQSILDDEAEMFVLKMWRMLIFEIKKIETGLALRSKT</sequence>
<dbReference type="PROSITE" id="PS50102">
    <property type="entry name" value="RRM"/>
    <property type="match status" value="1"/>
</dbReference>
<dbReference type="GO" id="GO:0006397">
    <property type="term" value="P:mRNA processing"/>
    <property type="evidence" value="ECO:0007669"/>
    <property type="project" value="UniProtKB-KW"/>
</dbReference>
<feature type="compositionally biased region" description="Basic and acidic residues" evidence="3">
    <location>
        <begin position="354"/>
        <end position="374"/>
    </location>
</feature>
<feature type="region of interest" description="Disordered" evidence="3">
    <location>
        <begin position="327"/>
        <end position="393"/>
    </location>
</feature>
<feature type="region of interest" description="Disordered" evidence="3">
    <location>
        <begin position="723"/>
        <end position="790"/>
    </location>
</feature>
<dbReference type="SMART" id="SM00311">
    <property type="entry name" value="PWI"/>
    <property type="match status" value="1"/>
</dbReference>
<dbReference type="InterPro" id="IPR034268">
    <property type="entry name" value="RBM25_RRM"/>
</dbReference>
<feature type="compositionally biased region" description="Basic and acidic residues" evidence="3">
    <location>
        <begin position="649"/>
        <end position="695"/>
    </location>
</feature>
<dbReference type="InterPro" id="IPR000504">
    <property type="entry name" value="RRM_dom"/>
</dbReference>
<evidence type="ECO:0000259" key="4">
    <source>
        <dbReference type="PROSITE" id="PS50102"/>
    </source>
</evidence>
<feature type="region of interest" description="Disordered" evidence="3">
    <location>
        <begin position="516"/>
        <end position="582"/>
    </location>
</feature>
<evidence type="ECO:0000259" key="5">
    <source>
        <dbReference type="PROSITE" id="PS51025"/>
    </source>
</evidence>
<evidence type="ECO:0000256" key="2">
    <source>
        <dbReference type="PROSITE-ProRule" id="PRU00176"/>
    </source>
</evidence>
<evidence type="ECO:0008006" key="8">
    <source>
        <dbReference type="Google" id="ProtNLM"/>
    </source>
</evidence>
<dbReference type="Gene3D" id="1.20.1390.10">
    <property type="entry name" value="PWI domain"/>
    <property type="match status" value="1"/>
</dbReference>
<evidence type="ECO:0000256" key="3">
    <source>
        <dbReference type="SAM" id="MobiDB-lite"/>
    </source>
</evidence>
<name>A0A6A4L4R0_9ERIC</name>
<dbReference type="InterPro" id="IPR012677">
    <property type="entry name" value="Nucleotide-bd_a/b_plait_sf"/>
</dbReference>
<dbReference type="Pfam" id="PF01480">
    <property type="entry name" value="PWI"/>
    <property type="match status" value="1"/>
</dbReference>
<comment type="caution">
    <text evidence="6">The sequence shown here is derived from an EMBL/GenBank/DDBJ whole genome shotgun (WGS) entry which is preliminary data.</text>
</comment>
<dbReference type="Gene3D" id="3.30.70.330">
    <property type="match status" value="1"/>
</dbReference>
<feature type="region of interest" description="Disordered" evidence="3">
    <location>
        <begin position="824"/>
        <end position="888"/>
    </location>
</feature>
<proteinExistence type="predicted"/>
<dbReference type="SMART" id="SM00360">
    <property type="entry name" value="RRM"/>
    <property type="match status" value="1"/>
</dbReference>
<feature type="non-terminal residue" evidence="6">
    <location>
        <position position="1"/>
    </location>
</feature>